<dbReference type="GO" id="GO:0006508">
    <property type="term" value="P:proteolysis"/>
    <property type="evidence" value="ECO:0007669"/>
    <property type="project" value="InterPro"/>
</dbReference>
<dbReference type="InterPro" id="IPR000073">
    <property type="entry name" value="AB_hydrolase_1"/>
</dbReference>
<comment type="caution">
    <text evidence="3">The sequence shown here is derived from an EMBL/GenBank/DDBJ whole genome shotgun (WGS) entry which is preliminary data.</text>
</comment>
<dbReference type="InterPro" id="IPR029058">
    <property type="entry name" value="AB_hydrolase_fold"/>
</dbReference>
<organism evidence="3 4">
    <name type="scientific">Flavobacterium lacus</name>
    <dbReference type="NCBI Taxonomy" id="1353778"/>
    <lineage>
        <taxon>Bacteria</taxon>
        <taxon>Pseudomonadati</taxon>
        <taxon>Bacteroidota</taxon>
        <taxon>Flavobacteriia</taxon>
        <taxon>Flavobacteriales</taxon>
        <taxon>Flavobacteriaceae</taxon>
        <taxon>Flavobacterium</taxon>
    </lineage>
</organism>
<evidence type="ECO:0000313" key="3">
    <source>
        <dbReference type="EMBL" id="RAR46670.1"/>
    </source>
</evidence>
<proteinExistence type="predicted"/>
<dbReference type="PROSITE" id="PS00708">
    <property type="entry name" value="PRO_ENDOPEP_SER"/>
    <property type="match status" value="1"/>
</dbReference>
<name>A0A328WKF4_9FLAO</name>
<dbReference type="InterPro" id="IPR053145">
    <property type="entry name" value="AB_hydrolase_Est10"/>
</dbReference>
<dbReference type="GO" id="GO:0052689">
    <property type="term" value="F:carboxylic ester hydrolase activity"/>
    <property type="evidence" value="ECO:0007669"/>
    <property type="project" value="TreeGrafter"/>
</dbReference>
<evidence type="ECO:0000256" key="1">
    <source>
        <dbReference type="ARBA" id="ARBA00022801"/>
    </source>
</evidence>
<protein>
    <recommendedName>
        <fullName evidence="2">AB hydrolase-1 domain-containing protein</fullName>
    </recommendedName>
</protein>
<feature type="domain" description="AB hydrolase-1" evidence="2">
    <location>
        <begin position="162"/>
        <end position="432"/>
    </location>
</feature>
<keyword evidence="1" id="KW-0378">Hydrolase</keyword>
<dbReference type="PANTHER" id="PTHR43265:SF1">
    <property type="entry name" value="ESTERASE ESTD"/>
    <property type="match status" value="1"/>
</dbReference>
<evidence type="ECO:0000259" key="2">
    <source>
        <dbReference type="Pfam" id="PF00561"/>
    </source>
</evidence>
<dbReference type="OrthoDB" id="9809549at2"/>
<accession>A0A328WKF4</accession>
<evidence type="ECO:0000313" key="4">
    <source>
        <dbReference type="Proteomes" id="UP000249518"/>
    </source>
</evidence>
<dbReference type="AlphaFoldDB" id="A0A328WKF4"/>
<keyword evidence="4" id="KW-1185">Reference proteome</keyword>
<dbReference type="InterPro" id="IPR002471">
    <property type="entry name" value="Pept_S9_AS"/>
</dbReference>
<dbReference type="Gene3D" id="3.40.50.1820">
    <property type="entry name" value="alpha/beta hydrolase"/>
    <property type="match status" value="1"/>
</dbReference>
<dbReference type="SUPFAM" id="SSF53474">
    <property type="entry name" value="alpha/beta-Hydrolases"/>
    <property type="match status" value="1"/>
</dbReference>
<dbReference type="GO" id="GO:0004252">
    <property type="term" value="F:serine-type endopeptidase activity"/>
    <property type="evidence" value="ECO:0007669"/>
    <property type="project" value="InterPro"/>
</dbReference>
<dbReference type="Pfam" id="PF00561">
    <property type="entry name" value="Abhydrolase_1"/>
    <property type="match status" value="1"/>
</dbReference>
<reference evidence="3 4" key="1">
    <citation type="submission" date="2018-06" db="EMBL/GenBank/DDBJ databases">
        <title>Genomic Encyclopedia of Type Strains, Phase III (KMG-III): the genomes of soil and plant-associated and newly described type strains.</title>
        <authorList>
            <person name="Whitman W."/>
        </authorList>
    </citation>
    <scope>NUCLEOTIDE SEQUENCE [LARGE SCALE GENOMIC DNA]</scope>
    <source>
        <strain evidence="3 4">CGMCC 1.12504</strain>
    </source>
</reference>
<dbReference type="EMBL" id="QLSV01000016">
    <property type="protein sequence ID" value="RAR46670.1"/>
    <property type="molecule type" value="Genomic_DNA"/>
</dbReference>
<dbReference type="PANTHER" id="PTHR43265">
    <property type="entry name" value="ESTERASE ESTD"/>
    <property type="match status" value="1"/>
</dbReference>
<dbReference type="RefSeq" id="WP_112087159.1">
    <property type="nucleotide sequence ID" value="NZ_QLSV01000016.1"/>
</dbReference>
<dbReference type="Proteomes" id="UP000249518">
    <property type="component" value="Unassembled WGS sequence"/>
</dbReference>
<gene>
    <name evidence="3" type="ORF">B0I10_11674</name>
</gene>
<sequence>MKKILFIIALLFTSMLFSQDITGKWYGKLSIMGSELLFELNFDKKETLYTGTMDIPQQNAIGIPLSSVTFEDKTLVFKFDQAKFSYSGKFNDTLEFDGIFSQNGQNFPLKLTRTKTAVKKINRPQEPKAPFPYEIDDVVFENVKANVSLAGTFTYPKKENYPTVVLISGSGQQDRNSEIFGHKPFWVIADYLTRNGIGVLRIDDRGVGQSGGDPTTSTSYDFATDIEAAVTYLKNRKGVNAKKIGLIGHSEGGIIAPIVASKDKSISFIVLLAGPGIPGDELLLEQTYLIGKSSGMDETALEDIKKFNKSVYTIVKSNKTAIEAQKELETVFNTMYSDNSEFNNLNENDRKEALNQQIEPLLSPWFRYFISYEPAVFLQKVKCPVLVLNGEKDLQVPPKTNMTGIKNSLEKGGNKKVTVKEYPNLNHLFQESETGSVDEYGTIEQTFSPIVLTDIKDWILLQAK</sequence>